<keyword evidence="4" id="KW-0659">Purine metabolism</keyword>
<keyword evidence="6" id="KW-0456">Lyase</keyword>
<keyword evidence="5" id="KW-0210">Decarboxylase</keyword>
<dbReference type="GO" id="GO:0019628">
    <property type="term" value="P:urate catabolic process"/>
    <property type="evidence" value="ECO:0007669"/>
    <property type="project" value="UniProtKB-UniPathway"/>
</dbReference>
<accession>A0A381V8C9</accession>
<dbReference type="PANTHER" id="PTHR43466:SF1">
    <property type="entry name" value="2-OXO-4-HYDROXY-4-CARBOXY-5-UREIDOIMIDAZOLINE DECARBOXYLASE-RELATED"/>
    <property type="match status" value="1"/>
</dbReference>
<gene>
    <name evidence="8" type="ORF">METZ01_LOCUS88791</name>
</gene>
<dbReference type="InterPro" id="IPR036778">
    <property type="entry name" value="OHCU_decarboxylase_sf"/>
</dbReference>
<reference evidence="8" key="1">
    <citation type="submission" date="2018-05" db="EMBL/GenBank/DDBJ databases">
        <authorList>
            <person name="Lanie J.A."/>
            <person name="Ng W.-L."/>
            <person name="Kazmierczak K.M."/>
            <person name="Andrzejewski T.M."/>
            <person name="Davidsen T.M."/>
            <person name="Wayne K.J."/>
            <person name="Tettelin H."/>
            <person name="Glass J.I."/>
            <person name="Rusch D."/>
            <person name="Podicherti R."/>
            <person name="Tsui H.-C.T."/>
            <person name="Winkler M.E."/>
        </authorList>
    </citation>
    <scope>NUCLEOTIDE SEQUENCE</scope>
</reference>
<dbReference type="SUPFAM" id="SSF158694">
    <property type="entry name" value="UraD-Like"/>
    <property type="match status" value="1"/>
</dbReference>
<organism evidence="8">
    <name type="scientific">marine metagenome</name>
    <dbReference type="NCBI Taxonomy" id="408172"/>
    <lineage>
        <taxon>unclassified sequences</taxon>
        <taxon>metagenomes</taxon>
        <taxon>ecological metagenomes</taxon>
    </lineage>
</organism>
<evidence type="ECO:0000256" key="1">
    <source>
        <dbReference type="ARBA" id="ARBA00001163"/>
    </source>
</evidence>
<evidence type="ECO:0000256" key="3">
    <source>
        <dbReference type="ARBA" id="ARBA00012257"/>
    </source>
</evidence>
<dbReference type="InterPro" id="IPR018020">
    <property type="entry name" value="OHCU_decarboxylase"/>
</dbReference>
<dbReference type="Pfam" id="PF09349">
    <property type="entry name" value="OHCU_decarbox"/>
    <property type="match status" value="1"/>
</dbReference>
<feature type="domain" description="Oxo-4-hydroxy-4-carboxy-5-ureidoimidazoline decarboxylase" evidence="7">
    <location>
        <begin position="12"/>
        <end position="170"/>
    </location>
</feature>
<dbReference type="UniPathway" id="UPA00394">
    <property type="reaction ID" value="UER00652"/>
</dbReference>
<proteinExistence type="predicted"/>
<evidence type="ECO:0000259" key="7">
    <source>
        <dbReference type="Pfam" id="PF09349"/>
    </source>
</evidence>
<dbReference type="GO" id="GO:0006144">
    <property type="term" value="P:purine nucleobase metabolic process"/>
    <property type="evidence" value="ECO:0007669"/>
    <property type="project" value="UniProtKB-KW"/>
</dbReference>
<evidence type="ECO:0000256" key="6">
    <source>
        <dbReference type="ARBA" id="ARBA00023239"/>
    </source>
</evidence>
<comment type="pathway">
    <text evidence="2">Purine metabolism; urate degradation; (S)-allantoin from urate: step 3/3.</text>
</comment>
<dbReference type="InterPro" id="IPR017580">
    <property type="entry name" value="OHCU_decarboxylase-1"/>
</dbReference>
<dbReference type="AlphaFoldDB" id="A0A381V8C9"/>
<dbReference type="PANTHER" id="PTHR43466">
    <property type="entry name" value="2-OXO-4-HYDROXY-4-CARBOXY-5-UREIDOIMIDAZOLINE DECARBOXYLASE-RELATED"/>
    <property type="match status" value="1"/>
</dbReference>
<dbReference type="EC" id="4.1.1.97" evidence="3"/>
<dbReference type="Gene3D" id="1.10.3330.10">
    <property type="entry name" value="Oxo-4-hydroxy-4-carboxy-5-ureidoimidazoline decarboxylase"/>
    <property type="match status" value="1"/>
</dbReference>
<dbReference type="NCBIfam" id="TIGR03164">
    <property type="entry name" value="UHCUDC"/>
    <property type="match status" value="1"/>
</dbReference>
<dbReference type="GO" id="GO:0005777">
    <property type="term" value="C:peroxisome"/>
    <property type="evidence" value="ECO:0007669"/>
    <property type="project" value="TreeGrafter"/>
</dbReference>
<dbReference type="EMBL" id="UINC01007979">
    <property type="protein sequence ID" value="SVA35937.1"/>
    <property type="molecule type" value="Genomic_DNA"/>
</dbReference>
<name>A0A381V8C9_9ZZZZ</name>
<comment type="catalytic activity">
    <reaction evidence="1">
        <text>5-hydroxy-2-oxo-4-ureido-2,5-dihydro-1H-imidazole-5-carboxylate + H(+) = (S)-allantoin + CO2</text>
        <dbReference type="Rhea" id="RHEA:26301"/>
        <dbReference type="ChEBI" id="CHEBI:15378"/>
        <dbReference type="ChEBI" id="CHEBI:15678"/>
        <dbReference type="ChEBI" id="CHEBI:16526"/>
        <dbReference type="ChEBI" id="CHEBI:58639"/>
        <dbReference type="EC" id="4.1.1.97"/>
    </reaction>
</comment>
<evidence type="ECO:0000313" key="8">
    <source>
        <dbReference type="EMBL" id="SVA35937.1"/>
    </source>
</evidence>
<evidence type="ECO:0000256" key="4">
    <source>
        <dbReference type="ARBA" id="ARBA00022631"/>
    </source>
</evidence>
<sequence>MGSAVGGRQPVAMNRLEFVRIFGGIYEKSPWVAEQAWDQGLTATDNTPQGLCNTLAGIVDGAGKDAQLTLLRAHPDLAGRLAKRGQLTAASASEQAGAGLDQCSPHEYAQFQDLNARYTGKFGFPYILAVRGRDRQQILENFRSRIDNDAEQEFAEALRQVHRIAGLRLQQIGTSSAPA</sequence>
<protein>
    <recommendedName>
        <fullName evidence="3">2-oxo-4-hydroxy-4-carboxy-5-ureidoimidazoline decarboxylase</fullName>
        <ecNumber evidence="3">4.1.1.97</ecNumber>
    </recommendedName>
</protein>
<evidence type="ECO:0000256" key="5">
    <source>
        <dbReference type="ARBA" id="ARBA00022793"/>
    </source>
</evidence>
<dbReference type="GO" id="GO:0051997">
    <property type="term" value="F:2-oxo-4-hydroxy-4-carboxy-5-ureidoimidazoline decarboxylase activity"/>
    <property type="evidence" value="ECO:0007669"/>
    <property type="project" value="UniProtKB-EC"/>
</dbReference>
<evidence type="ECO:0000256" key="2">
    <source>
        <dbReference type="ARBA" id="ARBA00004754"/>
    </source>
</evidence>
<dbReference type="GO" id="GO:0000255">
    <property type="term" value="P:allantoin metabolic process"/>
    <property type="evidence" value="ECO:0007669"/>
    <property type="project" value="InterPro"/>
</dbReference>